<dbReference type="PATRIC" id="fig|1121439.3.peg.1816"/>
<gene>
    <name evidence="10" type="ORF">dsat_0464</name>
</gene>
<feature type="binding site" evidence="7">
    <location>
        <position position="88"/>
    </location>
    <ligand>
        <name>NADP(+)</name>
        <dbReference type="ChEBI" id="CHEBI:58349"/>
    </ligand>
</feature>
<dbReference type="InterPro" id="IPR011284">
    <property type="entry name" value="3oxo_ACP_reduc"/>
</dbReference>
<dbReference type="Gene3D" id="3.40.50.720">
    <property type="entry name" value="NAD(P)-binding Rossmann-like Domain"/>
    <property type="match status" value="1"/>
</dbReference>
<keyword evidence="8" id="KW-0275">Fatty acid biosynthesis</keyword>
<evidence type="ECO:0000256" key="1">
    <source>
        <dbReference type="ARBA" id="ARBA00002607"/>
    </source>
</evidence>
<keyword evidence="8" id="KW-0276">Fatty acid metabolism</keyword>
<dbReference type="PROSITE" id="PS00061">
    <property type="entry name" value="ADH_SHORT"/>
    <property type="match status" value="1"/>
</dbReference>
<dbReference type="SMART" id="SM00822">
    <property type="entry name" value="PKS_KR"/>
    <property type="match status" value="1"/>
</dbReference>
<feature type="binding site" evidence="7">
    <location>
        <begin position="12"/>
        <end position="15"/>
    </location>
    <ligand>
        <name>NADP(+)</name>
        <dbReference type="ChEBI" id="CHEBI:58349"/>
    </ligand>
</feature>
<reference evidence="10 11" key="1">
    <citation type="journal article" date="2013" name="Genome Announc.">
        <title>Draft genome sequences for three mercury-methylating, sulfate-reducing bacteria.</title>
        <authorList>
            <person name="Brown S.D."/>
            <person name="Hurt R.A.Jr."/>
            <person name="Gilmour C.C."/>
            <person name="Elias D.A."/>
        </authorList>
    </citation>
    <scope>NUCLEOTIDE SEQUENCE [LARGE SCALE GENOMIC DNA]</scope>
    <source>
        <strain evidence="10 11">DSM 16529</strain>
    </source>
</reference>
<evidence type="ECO:0000256" key="5">
    <source>
        <dbReference type="ARBA" id="ARBA00048508"/>
    </source>
</evidence>
<dbReference type="InterPro" id="IPR057326">
    <property type="entry name" value="KR_dom"/>
</dbReference>
<evidence type="ECO:0000313" key="10">
    <source>
        <dbReference type="EMBL" id="EPR33023.1"/>
    </source>
</evidence>
<feature type="binding site" evidence="7">
    <location>
        <begin position="153"/>
        <end position="157"/>
    </location>
    <ligand>
        <name>NADP(+)</name>
        <dbReference type="ChEBI" id="CHEBI:58349"/>
    </ligand>
</feature>
<evidence type="ECO:0000313" key="11">
    <source>
        <dbReference type="Proteomes" id="UP000014975"/>
    </source>
</evidence>
<dbReference type="Proteomes" id="UP000014975">
    <property type="component" value="Unassembled WGS sequence"/>
</dbReference>
<dbReference type="AlphaFoldDB" id="S7UL18"/>
<comment type="caution">
    <text evidence="10">The sequence shown here is derived from an EMBL/GenBank/DDBJ whole genome shotgun (WGS) entry which is preliminary data.</text>
</comment>
<sequence length="245" mass="25775">METTRRIAVVTGGSRGIGRACALSLARDGFTVVLTYVSKPELAAEVVREIENTGGAARAVKLDAADREAAADFFKSLKDEPLHVLVNNAGITKDGLLIRMKDEDFDRVLDVNLKGAFTTLREAAKLMSKRRGGRIINIASIVGQMGNPGQANYVAAKAGLIGLTKTAARELGSRAVTVNAVAPGFIETDMTKDLPEDIKQAMRASVPLGRFGSAEDVAAAVSYLASDAAGYVTGQVLAVNGGMYM</sequence>
<keyword evidence="8" id="KW-0443">Lipid metabolism</keyword>
<dbReference type="PANTHER" id="PTHR42879:SF2">
    <property type="entry name" value="3-OXOACYL-[ACYL-CARRIER-PROTEIN] REDUCTASE FABG"/>
    <property type="match status" value="1"/>
</dbReference>
<dbReference type="PRINTS" id="PR00081">
    <property type="entry name" value="GDHRDH"/>
</dbReference>
<evidence type="ECO:0000256" key="6">
    <source>
        <dbReference type="PIRSR" id="PIRSR611284-1"/>
    </source>
</evidence>
<dbReference type="InterPro" id="IPR050259">
    <property type="entry name" value="SDR"/>
</dbReference>
<comment type="catalytic activity">
    <reaction evidence="5 8">
        <text>a (3R)-hydroxyacyl-[ACP] + NADP(+) = a 3-oxoacyl-[ACP] + NADPH + H(+)</text>
        <dbReference type="Rhea" id="RHEA:17397"/>
        <dbReference type="Rhea" id="RHEA-COMP:9916"/>
        <dbReference type="Rhea" id="RHEA-COMP:9945"/>
        <dbReference type="ChEBI" id="CHEBI:15378"/>
        <dbReference type="ChEBI" id="CHEBI:57783"/>
        <dbReference type="ChEBI" id="CHEBI:58349"/>
        <dbReference type="ChEBI" id="CHEBI:78776"/>
        <dbReference type="ChEBI" id="CHEBI:78827"/>
        <dbReference type="EC" id="1.1.1.100"/>
    </reaction>
</comment>
<comment type="function">
    <text evidence="1 8">Catalyzes the NADPH-dependent reduction of beta-ketoacyl-ACP substrates to beta-hydroxyacyl-ACP products, the first reductive step in the elongation cycle of fatty acid biosynthesis.</text>
</comment>
<dbReference type="STRING" id="1121439.dsat_0464"/>
<dbReference type="Pfam" id="PF13561">
    <property type="entry name" value="adh_short_C2"/>
    <property type="match status" value="1"/>
</dbReference>
<dbReference type="EC" id="1.1.1.100" evidence="8"/>
<dbReference type="SUPFAM" id="SSF51735">
    <property type="entry name" value="NAD(P)-binding Rossmann-fold domains"/>
    <property type="match status" value="1"/>
</dbReference>
<dbReference type="eggNOG" id="COG1028">
    <property type="taxonomic scope" value="Bacteria"/>
</dbReference>
<dbReference type="PANTHER" id="PTHR42879">
    <property type="entry name" value="3-OXOACYL-(ACYL-CARRIER-PROTEIN) REDUCTASE"/>
    <property type="match status" value="1"/>
</dbReference>
<keyword evidence="11" id="KW-1185">Reference proteome</keyword>
<evidence type="ECO:0000259" key="9">
    <source>
        <dbReference type="SMART" id="SM00822"/>
    </source>
</evidence>
<evidence type="ECO:0000256" key="4">
    <source>
        <dbReference type="ARBA" id="ARBA00023002"/>
    </source>
</evidence>
<dbReference type="InterPro" id="IPR020904">
    <property type="entry name" value="Sc_DH/Rdtase_CS"/>
</dbReference>
<dbReference type="NCBIfam" id="TIGR01830">
    <property type="entry name" value="3oxo_ACP_reduc"/>
    <property type="match status" value="1"/>
</dbReference>
<organism evidence="10 11">
    <name type="scientific">Alkalidesulfovibrio alkalitolerans DSM 16529</name>
    <dbReference type="NCBI Taxonomy" id="1121439"/>
    <lineage>
        <taxon>Bacteria</taxon>
        <taxon>Pseudomonadati</taxon>
        <taxon>Thermodesulfobacteriota</taxon>
        <taxon>Desulfovibrionia</taxon>
        <taxon>Desulfovibrionales</taxon>
        <taxon>Desulfovibrionaceae</taxon>
        <taxon>Alkalidesulfovibrio</taxon>
    </lineage>
</organism>
<name>S7UL18_9BACT</name>
<dbReference type="GO" id="GO:0006633">
    <property type="term" value="P:fatty acid biosynthetic process"/>
    <property type="evidence" value="ECO:0007669"/>
    <property type="project" value="UniProtKB-UniPathway"/>
</dbReference>
<dbReference type="NCBIfam" id="NF005559">
    <property type="entry name" value="PRK07231.1"/>
    <property type="match status" value="1"/>
</dbReference>
<proteinExistence type="inferred from homology"/>
<evidence type="ECO:0000256" key="3">
    <source>
        <dbReference type="ARBA" id="ARBA00022857"/>
    </source>
</evidence>
<comment type="pathway">
    <text evidence="8">Lipid metabolism; fatty acid biosynthesis.</text>
</comment>
<keyword evidence="8" id="KW-0444">Lipid biosynthesis</keyword>
<feature type="domain" description="Ketoreductase" evidence="9">
    <location>
        <begin position="6"/>
        <end position="184"/>
    </location>
</feature>
<comment type="similarity">
    <text evidence="2 8">Belongs to the short-chain dehydrogenases/reductases (SDR) family.</text>
</comment>
<evidence type="ECO:0000256" key="8">
    <source>
        <dbReference type="RuleBase" id="RU366074"/>
    </source>
</evidence>
<dbReference type="NCBIfam" id="NF009466">
    <property type="entry name" value="PRK12826.1-2"/>
    <property type="match status" value="1"/>
</dbReference>
<dbReference type="EMBL" id="ATHI01000026">
    <property type="protein sequence ID" value="EPR33023.1"/>
    <property type="molecule type" value="Genomic_DNA"/>
</dbReference>
<feature type="binding site" evidence="7">
    <location>
        <position position="186"/>
    </location>
    <ligand>
        <name>NADP(+)</name>
        <dbReference type="ChEBI" id="CHEBI:58349"/>
    </ligand>
</feature>
<keyword evidence="3 7" id="KW-0521">NADP</keyword>
<keyword evidence="4 8" id="KW-0560">Oxidoreductase</keyword>
<dbReference type="RefSeq" id="WP_020887158.1">
    <property type="nucleotide sequence ID" value="NZ_ATHI01000026.1"/>
</dbReference>
<comment type="subunit">
    <text evidence="8">Homotetramer.</text>
</comment>
<evidence type="ECO:0000256" key="2">
    <source>
        <dbReference type="ARBA" id="ARBA00006484"/>
    </source>
</evidence>
<accession>S7UL18</accession>
<dbReference type="InterPro" id="IPR002347">
    <property type="entry name" value="SDR_fam"/>
</dbReference>
<dbReference type="OrthoDB" id="9804774at2"/>
<dbReference type="GO" id="GO:0004316">
    <property type="term" value="F:3-oxoacyl-[acyl-carrier-protein] reductase (NADPH) activity"/>
    <property type="evidence" value="ECO:0007669"/>
    <property type="project" value="UniProtKB-UniRule"/>
</dbReference>
<evidence type="ECO:0000256" key="7">
    <source>
        <dbReference type="PIRSR" id="PIRSR611284-2"/>
    </source>
</evidence>
<protein>
    <recommendedName>
        <fullName evidence="8">3-oxoacyl-[acyl-carrier-protein] reductase</fullName>
        <ecNumber evidence="8">1.1.1.100</ecNumber>
    </recommendedName>
</protein>
<dbReference type="FunFam" id="3.40.50.720:FF:000115">
    <property type="entry name" value="3-oxoacyl-[acyl-carrier-protein] reductase FabG"/>
    <property type="match status" value="1"/>
</dbReference>
<dbReference type="CDD" id="cd05333">
    <property type="entry name" value="BKR_SDR_c"/>
    <property type="match status" value="1"/>
</dbReference>
<dbReference type="UniPathway" id="UPA00094"/>
<dbReference type="InterPro" id="IPR036291">
    <property type="entry name" value="NAD(P)-bd_dom_sf"/>
</dbReference>
<dbReference type="GO" id="GO:0051287">
    <property type="term" value="F:NAD binding"/>
    <property type="evidence" value="ECO:0007669"/>
    <property type="project" value="UniProtKB-UniRule"/>
</dbReference>
<dbReference type="PRINTS" id="PR00080">
    <property type="entry name" value="SDRFAMILY"/>
</dbReference>
<feature type="active site" description="Proton acceptor" evidence="6">
    <location>
        <position position="153"/>
    </location>
</feature>